<keyword evidence="2" id="KW-1185">Reference proteome</keyword>
<dbReference type="InterPro" id="IPR000719">
    <property type="entry name" value="Prot_kinase_dom"/>
</dbReference>
<gene>
    <name evidence="1" type="ORF">PACLA_8A004920</name>
</gene>
<dbReference type="Gene3D" id="1.10.510.10">
    <property type="entry name" value="Transferase(Phosphotransferase) domain 1"/>
    <property type="match status" value="1"/>
</dbReference>
<dbReference type="GO" id="GO:0004674">
    <property type="term" value="F:protein serine/threonine kinase activity"/>
    <property type="evidence" value="ECO:0007669"/>
    <property type="project" value="InterPro"/>
</dbReference>
<dbReference type="GO" id="GO:1990604">
    <property type="term" value="C:IRE1-TRAF2-ASK1 complex"/>
    <property type="evidence" value="ECO:0007669"/>
    <property type="project" value="TreeGrafter"/>
</dbReference>
<accession>A0A6S7I5N1</accession>
<dbReference type="SUPFAM" id="SSF56112">
    <property type="entry name" value="Protein kinase-like (PK-like)"/>
    <property type="match status" value="1"/>
</dbReference>
<comment type="caution">
    <text evidence="1">The sequence shown here is derived from an EMBL/GenBank/DDBJ whole genome shotgun (WGS) entry which is preliminary data.</text>
</comment>
<reference evidence="1" key="1">
    <citation type="submission" date="2020-04" db="EMBL/GenBank/DDBJ databases">
        <authorList>
            <person name="Alioto T."/>
            <person name="Alioto T."/>
            <person name="Gomez Garrido J."/>
        </authorList>
    </citation>
    <scope>NUCLEOTIDE SEQUENCE</scope>
    <source>
        <strain evidence="1">A484AB</strain>
    </source>
</reference>
<protein>
    <submittedName>
        <fullName evidence="1">Serine threonine- kinase ppk4-like</fullName>
    </submittedName>
</protein>
<keyword evidence="1" id="KW-0418">Kinase</keyword>
<dbReference type="PROSITE" id="PS50011">
    <property type="entry name" value="PROTEIN_KINASE_DOM"/>
    <property type="match status" value="1"/>
</dbReference>
<dbReference type="GO" id="GO:0051082">
    <property type="term" value="F:unfolded protein binding"/>
    <property type="evidence" value="ECO:0007669"/>
    <property type="project" value="TreeGrafter"/>
</dbReference>
<name>A0A6S7I5N1_PARCT</name>
<dbReference type="InterPro" id="IPR045133">
    <property type="entry name" value="IRE1/2-like"/>
</dbReference>
<evidence type="ECO:0000313" key="2">
    <source>
        <dbReference type="Proteomes" id="UP001152795"/>
    </source>
</evidence>
<dbReference type="PANTHER" id="PTHR13954">
    <property type="entry name" value="IRE1-RELATED"/>
    <property type="match status" value="1"/>
</dbReference>
<proteinExistence type="predicted"/>
<sequence>MDVSMQAFFPKQRNENWQWLYVGVMEDGSEVAVKRTLTQSGEDAAKNENEILNMIKTEEFPFIVSYRHCLRDDTLVYLIIDLCEENLNNYIQSQNIDCFQQHGPRMIKEILTGLTFLQDRQILLKDLKPLNIFIDIEGRMRSISRLWNKSRSKRR</sequence>
<evidence type="ECO:0000313" key="1">
    <source>
        <dbReference type="EMBL" id="CAB4013026.1"/>
    </source>
</evidence>
<dbReference type="GO" id="GO:0005524">
    <property type="term" value="F:ATP binding"/>
    <property type="evidence" value="ECO:0007669"/>
    <property type="project" value="InterPro"/>
</dbReference>
<dbReference type="InterPro" id="IPR011009">
    <property type="entry name" value="Kinase-like_dom_sf"/>
</dbReference>
<keyword evidence="1" id="KW-0808">Transferase</keyword>
<dbReference type="PANTHER" id="PTHR13954:SF28">
    <property type="match status" value="1"/>
</dbReference>
<dbReference type="AlphaFoldDB" id="A0A6S7I5N1"/>
<dbReference type="GO" id="GO:0036498">
    <property type="term" value="P:IRE1-mediated unfolded protein response"/>
    <property type="evidence" value="ECO:0007669"/>
    <property type="project" value="TreeGrafter"/>
</dbReference>
<dbReference type="Proteomes" id="UP001152795">
    <property type="component" value="Unassembled WGS sequence"/>
</dbReference>
<organism evidence="1 2">
    <name type="scientific">Paramuricea clavata</name>
    <name type="common">Red gorgonian</name>
    <name type="synonym">Violescent sea-whip</name>
    <dbReference type="NCBI Taxonomy" id="317549"/>
    <lineage>
        <taxon>Eukaryota</taxon>
        <taxon>Metazoa</taxon>
        <taxon>Cnidaria</taxon>
        <taxon>Anthozoa</taxon>
        <taxon>Octocorallia</taxon>
        <taxon>Malacalcyonacea</taxon>
        <taxon>Plexauridae</taxon>
        <taxon>Paramuricea</taxon>
    </lineage>
</organism>
<dbReference type="EMBL" id="CACRXK020007723">
    <property type="protein sequence ID" value="CAB4013026.1"/>
    <property type="molecule type" value="Genomic_DNA"/>
</dbReference>
<dbReference type="GO" id="GO:0070059">
    <property type="term" value="P:intrinsic apoptotic signaling pathway in response to endoplasmic reticulum stress"/>
    <property type="evidence" value="ECO:0007669"/>
    <property type="project" value="TreeGrafter"/>
</dbReference>
<dbReference type="OrthoDB" id="63989at2759"/>
<dbReference type="GO" id="GO:0004521">
    <property type="term" value="F:RNA endonuclease activity"/>
    <property type="evidence" value="ECO:0007669"/>
    <property type="project" value="InterPro"/>
</dbReference>
<dbReference type="Pfam" id="PF00069">
    <property type="entry name" value="Pkinase"/>
    <property type="match status" value="1"/>
</dbReference>